<dbReference type="AlphaFoldDB" id="A0A9Q3E514"/>
<comment type="caution">
    <text evidence="3">The sequence shown here is derived from an EMBL/GenBank/DDBJ whole genome shotgun (WGS) entry which is preliminary data.</text>
</comment>
<reference evidence="3" key="1">
    <citation type="submission" date="2021-03" db="EMBL/GenBank/DDBJ databases">
        <title>Draft genome sequence of rust myrtle Austropuccinia psidii MF-1, a brazilian biotype.</title>
        <authorList>
            <person name="Quecine M.C."/>
            <person name="Pachon D.M.R."/>
            <person name="Bonatelli M.L."/>
            <person name="Correr F.H."/>
            <person name="Franceschini L.M."/>
            <person name="Leite T.F."/>
            <person name="Margarido G.R.A."/>
            <person name="Almeida C.A."/>
            <person name="Ferrarezi J.A."/>
            <person name="Labate C.A."/>
        </authorList>
    </citation>
    <scope>NUCLEOTIDE SEQUENCE</scope>
    <source>
        <strain evidence="3">MF-1</strain>
    </source>
</reference>
<feature type="compositionally biased region" description="Low complexity" evidence="1">
    <location>
        <begin position="23"/>
        <end position="34"/>
    </location>
</feature>
<dbReference type="EMBL" id="AVOT02022984">
    <property type="protein sequence ID" value="MBW0512780.1"/>
    <property type="molecule type" value="Genomic_DNA"/>
</dbReference>
<evidence type="ECO:0000313" key="4">
    <source>
        <dbReference type="Proteomes" id="UP000765509"/>
    </source>
</evidence>
<keyword evidence="2" id="KW-0812">Transmembrane</keyword>
<organism evidence="3 4">
    <name type="scientific">Austropuccinia psidii MF-1</name>
    <dbReference type="NCBI Taxonomy" id="1389203"/>
    <lineage>
        <taxon>Eukaryota</taxon>
        <taxon>Fungi</taxon>
        <taxon>Dikarya</taxon>
        <taxon>Basidiomycota</taxon>
        <taxon>Pucciniomycotina</taxon>
        <taxon>Pucciniomycetes</taxon>
        <taxon>Pucciniales</taxon>
        <taxon>Sphaerophragmiaceae</taxon>
        <taxon>Austropuccinia</taxon>
    </lineage>
</organism>
<sequence length="145" mass="16213">MTKIKGKGKGVSSVLITETEIKSMSQTTQSRSSSGKLLFSHEEQGDSEREERSRAGFDISGSSGNHSYFNQDEFSILPEELQLVQFFSTKIMAQSSITRIPMTFGMASAGTPKAAEWLVVFTIYLPLILLPHWKRVETKKPHITK</sequence>
<proteinExistence type="predicted"/>
<evidence type="ECO:0000256" key="2">
    <source>
        <dbReference type="SAM" id="Phobius"/>
    </source>
</evidence>
<accession>A0A9Q3E514</accession>
<evidence type="ECO:0000313" key="3">
    <source>
        <dbReference type="EMBL" id="MBW0512780.1"/>
    </source>
</evidence>
<feature type="region of interest" description="Disordered" evidence="1">
    <location>
        <begin position="20"/>
        <end position="65"/>
    </location>
</feature>
<feature type="transmembrane region" description="Helical" evidence="2">
    <location>
        <begin position="114"/>
        <end position="133"/>
    </location>
</feature>
<keyword evidence="4" id="KW-1185">Reference proteome</keyword>
<protein>
    <submittedName>
        <fullName evidence="3">Uncharacterized protein</fullName>
    </submittedName>
</protein>
<keyword evidence="2" id="KW-1133">Transmembrane helix</keyword>
<gene>
    <name evidence="3" type="ORF">O181_052495</name>
</gene>
<dbReference type="OrthoDB" id="3247418at2759"/>
<dbReference type="Proteomes" id="UP000765509">
    <property type="component" value="Unassembled WGS sequence"/>
</dbReference>
<evidence type="ECO:0000256" key="1">
    <source>
        <dbReference type="SAM" id="MobiDB-lite"/>
    </source>
</evidence>
<keyword evidence="2" id="KW-0472">Membrane</keyword>
<feature type="compositionally biased region" description="Basic and acidic residues" evidence="1">
    <location>
        <begin position="39"/>
        <end position="55"/>
    </location>
</feature>
<name>A0A9Q3E514_9BASI</name>